<accession>A0ABN7R6Y5</accession>
<name>A0ABN7R6Y5_9BACT</name>
<gene>
    <name evidence="2" type="ORF">DYBT9623_01925</name>
</gene>
<evidence type="ECO:0000259" key="1">
    <source>
        <dbReference type="Pfam" id="PF13349"/>
    </source>
</evidence>
<evidence type="ECO:0000313" key="2">
    <source>
        <dbReference type="EMBL" id="CAG5069189.1"/>
    </source>
</evidence>
<reference evidence="2 3" key="1">
    <citation type="submission" date="2021-04" db="EMBL/GenBank/DDBJ databases">
        <authorList>
            <person name="Rodrigo-Torres L."/>
            <person name="Arahal R. D."/>
            <person name="Lucena T."/>
        </authorList>
    </citation>
    <scope>NUCLEOTIDE SEQUENCE [LARGE SCALE GENOMIC DNA]</scope>
    <source>
        <strain evidence="2 3">CECT 9623</strain>
    </source>
</reference>
<dbReference type="Pfam" id="PF13349">
    <property type="entry name" value="DUF4097"/>
    <property type="match status" value="1"/>
</dbReference>
<feature type="domain" description="DUF4097" evidence="1">
    <location>
        <begin position="146"/>
        <end position="256"/>
    </location>
</feature>
<dbReference type="RefSeq" id="WP_215233273.1">
    <property type="nucleotide sequence ID" value="NZ_CAJRAU010000002.1"/>
</dbReference>
<dbReference type="Proteomes" id="UP000679725">
    <property type="component" value="Unassembled WGS sequence"/>
</dbReference>
<evidence type="ECO:0000313" key="3">
    <source>
        <dbReference type="Proteomes" id="UP000679725"/>
    </source>
</evidence>
<protein>
    <recommendedName>
        <fullName evidence="1">DUF4097 domain-containing protein</fullName>
    </recommendedName>
</protein>
<proteinExistence type="predicted"/>
<dbReference type="PROSITE" id="PS51257">
    <property type="entry name" value="PROKAR_LIPOPROTEIN"/>
    <property type="match status" value="1"/>
</dbReference>
<sequence>MKIFAIPLLAGAVLSCTQSPAQKLEFSDHVKKEFTLSQNAATSTLAIYNINGFIKVEGYDGDKVILEIDKKITAKSKEVLEEGKNQFKLEFDQKADSIIAYIADPFDSRPNRGRKNWNGPKIEYHFELNFTVKVPYSLNLHVSTVNGGDVTIDNVTGALGVNNVNGAIKVANAKGAARVSTVNGDVEANFVTLPPGESDFKTLNGDIKITYPAALSADCQFKSFNGKFYTDFPDAEPLPARVVKNQETSNSKTVYKLNTETYIRIGKGGPTHKFETFNGNIYLKEQS</sequence>
<organism evidence="2 3">
    <name type="scientific">Dyadobacter linearis</name>
    <dbReference type="NCBI Taxonomy" id="2823330"/>
    <lineage>
        <taxon>Bacteria</taxon>
        <taxon>Pseudomonadati</taxon>
        <taxon>Bacteroidota</taxon>
        <taxon>Cytophagia</taxon>
        <taxon>Cytophagales</taxon>
        <taxon>Spirosomataceae</taxon>
        <taxon>Dyadobacter</taxon>
    </lineage>
</organism>
<comment type="caution">
    <text evidence="2">The sequence shown here is derived from an EMBL/GenBank/DDBJ whole genome shotgun (WGS) entry which is preliminary data.</text>
</comment>
<keyword evidence="3" id="KW-1185">Reference proteome</keyword>
<dbReference type="EMBL" id="CAJRAU010000002">
    <property type="protein sequence ID" value="CAG5069189.1"/>
    <property type="molecule type" value="Genomic_DNA"/>
</dbReference>
<dbReference type="InterPro" id="IPR025164">
    <property type="entry name" value="Toastrack_DUF4097"/>
</dbReference>